<dbReference type="GO" id="GO:0008236">
    <property type="term" value="F:serine-type peptidase activity"/>
    <property type="evidence" value="ECO:0007669"/>
    <property type="project" value="InterPro"/>
</dbReference>
<accession>A0A6I2GGR1</accession>
<dbReference type="InterPro" id="IPR005151">
    <property type="entry name" value="Tail-specific_protease"/>
</dbReference>
<protein>
    <recommendedName>
        <fullName evidence="1">Tail specific protease domain-containing protein</fullName>
    </recommendedName>
</protein>
<evidence type="ECO:0000313" key="3">
    <source>
        <dbReference type="Proteomes" id="UP000430975"/>
    </source>
</evidence>
<dbReference type="Proteomes" id="UP000430975">
    <property type="component" value="Unassembled WGS sequence"/>
</dbReference>
<proteinExistence type="predicted"/>
<comment type="caution">
    <text evidence="2">The sequence shown here is derived from an EMBL/GenBank/DDBJ whole genome shotgun (WGS) entry which is preliminary data.</text>
</comment>
<organism evidence="2 3">
    <name type="scientific">Fundicoccus ignavus</name>
    <dbReference type="NCBI Taxonomy" id="2664442"/>
    <lineage>
        <taxon>Bacteria</taxon>
        <taxon>Bacillati</taxon>
        <taxon>Bacillota</taxon>
        <taxon>Bacilli</taxon>
        <taxon>Lactobacillales</taxon>
        <taxon>Aerococcaceae</taxon>
        <taxon>Fundicoccus</taxon>
    </lineage>
</organism>
<dbReference type="EMBL" id="WJQS01000007">
    <property type="protein sequence ID" value="MRI85884.1"/>
    <property type="molecule type" value="Genomic_DNA"/>
</dbReference>
<feature type="domain" description="Tail specific protease" evidence="1">
    <location>
        <begin position="20"/>
        <end position="110"/>
    </location>
</feature>
<name>A0A6I2GGR1_9LACT</name>
<dbReference type="GO" id="GO:0006508">
    <property type="term" value="P:proteolysis"/>
    <property type="evidence" value="ECO:0007669"/>
    <property type="project" value="InterPro"/>
</dbReference>
<dbReference type="InterPro" id="IPR029045">
    <property type="entry name" value="ClpP/crotonase-like_dom_sf"/>
</dbReference>
<sequence>MDHSNTEFCTSYVIEEYVNTVHTKFNEIETVDGIIIDFRNNYGGYFPTILASLAAFLPEGELLYYENNSGERSVIKLTDKQVLLDDEPVWFFDSVDKKCDSKVAIIIDNQQLVLQK</sequence>
<keyword evidence="3" id="KW-1185">Reference proteome</keyword>
<evidence type="ECO:0000313" key="2">
    <source>
        <dbReference type="EMBL" id="MRI85884.1"/>
    </source>
</evidence>
<reference evidence="2 3" key="1">
    <citation type="submission" date="2019-11" db="EMBL/GenBank/DDBJ databases">
        <title>Characterisation of Fundicoccus ignavus gen. nov. sp. nov., a novel genus of the family Aerococcaceae isolated from bulk tank milk.</title>
        <authorList>
            <person name="Siebert A."/>
            <person name="Huptas C."/>
            <person name="Wenning M."/>
            <person name="Scherer S."/>
            <person name="Doll E.V."/>
        </authorList>
    </citation>
    <scope>NUCLEOTIDE SEQUENCE [LARGE SCALE GENOMIC DNA]</scope>
    <source>
        <strain evidence="2 3">WS4759</strain>
    </source>
</reference>
<dbReference type="SUPFAM" id="SSF52096">
    <property type="entry name" value="ClpP/crotonase"/>
    <property type="match status" value="1"/>
</dbReference>
<gene>
    <name evidence="2" type="ORF">GIY09_08395</name>
</gene>
<evidence type="ECO:0000259" key="1">
    <source>
        <dbReference type="Pfam" id="PF03572"/>
    </source>
</evidence>
<dbReference type="Gene3D" id="3.90.226.10">
    <property type="entry name" value="2-enoyl-CoA Hydratase, Chain A, domain 1"/>
    <property type="match status" value="1"/>
</dbReference>
<dbReference type="AlphaFoldDB" id="A0A6I2GGR1"/>
<dbReference type="Pfam" id="PF03572">
    <property type="entry name" value="Peptidase_S41"/>
    <property type="match status" value="1"/>
</dbReference>